<dbReference type="Proteomes" id="UP000561438">
    <property type="component" value="Unassembled WGS sequence"/>
</dbReference>
<evidence type="ECO:0000256" key="9">
    <source>
        <dbReference type="ARBA" id="ARBA00022840"/>
    </source>
</evidence>
<evidence type="ECO:0000256" key="4">
    <source>
        <dbReference type="ARBA" id="ARBA00022553"/>
    </source>
</evidence>
<keyword evidence="4" id="KW-0597">Phosphoprotein</keyword>
<dbReference type="InterPro" id="IPR000014">
    <property type="entry name" value="PAS"/>
</dbReference>
<dbReference type="AlphaFoldDB" id="A0A850H0Q7"/>
<dbReference type="NCBIfam" id="TIGR00229">
    <property type="entry name" value="sensory_box"/>
    <property type="match status" value="1"/>
</dbReference>
<keyword evidence="16" id="KW-1185">Reference proteome</keyword>
<dbReference type="Pfam" id="PF08447">
    <property type="entry name" value="PAS_3"/>
    <property type="match status" value="1"/>
</dbReference>
<dbReference type="EMBL" id="JABWGV010000001">
    <property type="protein sequence ID" value="NVD43518.1"/>
    <property type="molecule type" value="Genomic_DNA"/>
</dbReference>
<dbReference type="PROSITE" id="PS50109">
    <property type="entry name" value="HIS_KIN"/>
    <property type="match status" value="1"/>
</dbReference>
<keyword evidence="5" id="KW-0808">Transferase</keyword>
<evidence type="ECO:0000256" key="5">
    <source>
        <dbReference type="ARBA" id="ARBA00022679"/>
    </source>
</evidence>
<evidence type="ECO:0000256" key="12">
    <source>
        <dbReference type="ARBA" id="ARBA00023136"/>
    </source>
</evidence>
<dbReference type="SUPFAM" id="SSF55785">
    <property type="entry name" value="PYP-like sensor domain (PAS domain)"/>
    <property type="match status" value="1"/>
</dbReference>
<dbReference type="SMART" id="SM00387">
    <property type="entry name" value="HATPase_c"/>
    <property type="match status" value="1"/>
</dbReference>
<dbReference type="SUPFAM" id="SSF47384">
    <property type="entry name" value="Homodimeric domain of signal transducing histidine kinase"/>
    <property type="match status" value="1"/>
</dbReference>
<dbReference type="GO" id="GO:0007234">
    <property type="term" value="P:osmosensory signaling via phosphorelay pathway"/>
    <property type="evidence" value="ECO:0007669"/>
    <property type="project" value="TreeGrafter"/>
</dbReference>
<feature type="domain" description="Histidine kinase" evidence="13">
    <location>
        <begin position="138"/>
        <end position="351"/>
    </location>
</feature>
<name>A0A850H0Q7_9SPHN</name>
<dbReference type="InterPro" id="IPR035965">
    <property type="entry name" value="PAS-like_dom_sf"/>
</dbReference>
<dbReference type="GO" id="GO:0016020">
    <property type="term" value="C:membrane"/>
    <property type="evidence" value="ECO:0007669"/>
    <property type="project" value="UniProtKB-SubCell"/>
</dbReference>
<feature type="domain" description="PAS" evidence="14">
    <location>
        <begin position="22"/>
        <end position="75"/>
    </location>
</feature>
<dbReference type="SMART" id="SM00388">
    <property type="entry name" value="HisKA"/>
    <property type="match status" value="1"/>
</dbReference>
<dbReference type="PANTHER" id="PTHR42878:SF7">
    <property type="entry name" value="SENSOR HISTIDINE KINASE GLRK"/>
    <property type="match status" value="1"/>
</dbReference>
<proteinExistence type="predicted"/>
<dbReference type="CDD" id="cd00130">
    <property type="entry name" value="PAS"/>
    <property type="match status" value="1"/>
</dbReference>
<evidence type="ECO:0000256" key="7">
    <source>
        <dbReference type="ARBA" id="ARBA00022741"/>
    </source>
</evidence>
<dbReference type="GO" id="GO:0005524">
    <property type="term" value="F:ATP binding"/>
    <property type="evidence" value="ECO:0007669"/>
    <property type="project" value="UniProtKB-KW"/>
</dbReference>
<comment type="caution">
    <text evidence="15">The sequence shown here is derived from an EMBL/GenBank/DDBJ whole genome shotgun (WGS) entry which is preliminary data.</text>
</comment>
<dbReference type="SUPFAM" id="SSF55874">
    <property type="entry name" value="ATPase domain of HSP90 chaperone/DNA topoisomerase II/histidine kinase"/>
    <property type="match status" value="1"/>
</dbReference>
<dbReference type="Pfam" id="PF00512">
    <property type="entry name" value="HisKA"/>
    <property type="match status" value="1"/>
</dbReference>
<dbReference type="InterPro" id="IPR003661">
    <property type="entry name" value="HisK_dim/P_dom"/>
</dbReference>
<dbReference type="CDD" id="cd00082">
    <property type="entry name" value="HisKA"/>
    <property type="match status" value="1"/>
</dbReference>
<sequence>MLNDTDERYGVTWMVTPDLLGILSADAHFVATNPAWQSTLGWSAEEIETRPFFEFLHPDDMLRTQEAFAAIQEGQPILQFKNRYRHKDGTYRWLSWNCVPERGKFYCSARDVTQSVANTSALADRDEEAQLREQFIAVLGHDLRNPLAALQSGFRVLGKEAALSDRGQGVIDASLRTVARMSGLIDDLLDFARTRLGSGLSLDISDGSDLATAIEATVEELRSVHPDLNIETDIDLPVNVRCDVGRICQLCSNLTANAVTHGEQGGLVRLDAKSDEAGLTIEVRNQGETMSEKVIAHLFEPFVREQARPSQEGLGLGLFICSQIASAHGGDLTVRSEERLTTFRFDLPRQTYGRD</sequence>
<dbReference type="Gene3D" id="1.10.287.130">
    <property type="match status" value="1"/>
</dbReference>
<dbReference type="InterPro" id="IPR050351">
    <property type="entry name" value="BphY/WalK/GraS-like"/>
</dbReference>
<dbReference type="InterPro" id="IPR005467">
    <property type="entry name" value="His_kinase_dom"/>
</dbReference>
<protein>
    <recommendedName>
        <fullName evidence="3">histidine kinase</fullName>
        <ecNumber evidence="3">2.7.13.3</ecNumber>
    </recommendedName>
</protein>
<keyword evidence="10" id="KW-1133">Transmembrane helix</keyword>
<evidence type="ECO:0000259" key="14">
    <source>
        <dbReference type="PROSITE" id="PS50112"/>
    </source>
</evidence>
<dbReference type="PRINTS" id="PR00344">
    <property type="entry name" value="BCTRLSENSOR"/>
</dbReference>
<keyword evidence="6" id="KW-0812">Transmembrane</keyword>
<comment type="subcellular location">
    <subcellularLocation>
        <location evidence="2">Membrane</location>
        <topology evidence="2">Multi-pass membrane protein</topology>
    </subcellularLocation>
</comment>
<dbReference type="GO" id="GO:0000155">
    <property type="term" value="F:phosphorelay sensor kinase activity"/>
    <property type="evidence" value="ECO:0007669"/>
    <property type="project" value="InterPro"/>
</dbReference>
<evidence type="ECO:0000256" key="10">
    <source>
        <dbReference type="ARBA" id="ARBA00022989"/>
    </source>
</evidence>
<evidence type="ECO:0000256" key="2">
    <source>
        <dbReference type="ARBA" id="ARBA00004141"/>
    </source>
</evidence>
<dbReference type="InterPro" id="IPR013655">
    <property type="entry name" value="PAS_fold_3"/>
</dbReference>
<dbReference type="Pfam" id="PF02518">
    <property type="entry name" value="HATPase_c"/>
    <property type="match status" value="1"/>
</dbReference>
<dbReference type="Gene3D" id="3.30.565.10">
    <property type="entry name" value="Histidine kinase-like ATPase, C-terminal domain"/>
    <property type="match status" value="1"/>
</dbReference>
<evidence type="ECO:0000256" key="3">
    <source>
        <dbReference type="ARBA" id="ARBA00012438"/>
    </source>
</evidence>
<dbReference type="SMART" id="SM00091">
    <property type="entry name" value="PAS"/>
    <property type="match status" value="1"/>
</dbReference>
<dbReference type="CDD" id="cd00075">
    <property type="entry name" value="HATPase"/>
    <property type="match status" value="1"/>
</dbReference>
<dbReference type="PANTHER" id="PTHR42878">
    <property type="entry name" value="TWO-COMPONENT HISTIDINE KINASE"/>
    <property type="match status" value="1"/>
</dbReference>
<comment type="catalytic activity">
    <reaction evidence="1">
        <text>ATP + protein L-histidine = ADP + protein N-phospho-L-histidine.</text>
        <dbReference type="EC" id="2.7.13.3"/>
    </reaction>
</comment>
<dbReference type="RefSeq" id="WP_176265849.1">
    <property type="nucleotide sequence ID" value="NZ_JABWGV010000001.1"/>
</dbReference>
<evidence type="ECO:0000313" key="15">
    <source>
        <dbReference type="EMBL" id="NVD43518.1"/>
    </source>
</evidence>
<organism evidence="15 16">
    <name type="scientific">Qipengyuania atrilutea</name>
    <dbReference type="NCBI Taxonomy" id="2744473"/>
    <lineage>
        <taxon>Bacteria</taxon>
        <taxon>Pseudomonadati</taxon>
        <taxon>Pseudomonadota</taxon>
        <taxon>Alphaproteobacteria</taxon>
        <taxon>Sphingomonadales</taxon>
        <taxon>Erythrobacteraceae</taxon>
        <taxon>Qipengyuania</taxon>
    </lineage>
</organism>
<keyword evidence="11" id="KW-0902">Two-component regulatory system</keyword>
<keyword evidence="7" id="KW-0547">Nucleotide-binding</keyword>
<evidence type="ECO:0000256" key="11">
    <source>
        <dbReference type="ARBA" id="ARBA00023012"/>
    </source>
</evidence>
<keyword evidence="12" id="KW-0472">Membrane</keyword>
<dbReference type="PROSITE" id="PS50112">
    <property type="entry name" value="PAS"/>
    <property type="match status" value="1"/>
</dbReference>
<dbReference type="EC" id="2.7.13.3" evidence="3"/>
<evidence type="ECO:0000256" key="1">
    <source>
        <dbReference type="ARBA" id="ARBA00000085"/>
    </source>
</evidence>
<evidence type="ECO:0000313" key="16">
    <source>
        <dbReference type="Proteomes" id="UP000561438"/>
    </source>
</evidence>
<dbReference type="GO" id="GO:0000156">
    <property type="term" value="F:phosphorelay response regulator activity"/>
    <property type="evidence" value="ECO:0007669"/>
    <property type="project" value="TreeGrafter"/>
</dbReference>
<gene>
    <name evidence="15" type="ORF">HUV48_00615</name>
</gene>
<evidence type="ECO:0000256" key="8">
    <source>
        <dbReference type="ARBA" id="ARBA00022777"/>
    </source>
</evidence>
<dbReference type="InterPro" id="IPR004358">
    <property type="entry name" value="Sig_transdc_His_kin-like_C"/>
</dbReference>
<keyword evidence="9" id="KW-0067">ATP-binding</keyword>
<evidence type="ECO:0000259" key="13">
    <source>
        <dbReference type="PROSITE" id="PS50109"/>
    </source>
</evidence>
<dbReference type="InterPro" id="IPR036890">
    <property type="entry name" value="HATPase_C_sf"/>
</dbReference>
<keyword evidence="8 15" id="KW-0418">Kinase</keyword>
<dbReference type="Gene3D" id="3.30.450.20">
    <property type="entry name" value="PAS domain"/>
    <property type="match status" value="1"/>
</dbReference>
<reference evidence="15 16" key="1">
    <citation type="submission" date="2020-06" db="EMBL/GenBank/DDBJ databases">
        <title>Altererythrobacter sp. HHU K3-1.</title>
        <authorList>
            <person name="Zhang D."/>
            <person name="Xue H."/>
        </authorList>
    </citation>
    <scope>NUCLEOTIDE SEQUENCE [LARGE SCALE GENOMIC DNA]</scope>
    <source>
        <strain evidence="15 16">HHU K3-1</strain>
    </source>
</reference>
<accession>A0A850H0Q7</accession>
<dbReference type="InterPro" id="IPR036097">
    <property type="entry name" value="HisK_dim/P_sf"/>
</dbReference>
<evidence type="ECO:0000256" key="6">
    <source>
        <dbReference type="ARBA" id="ARBA00022692"/>
    </source>
</evidence>
<dbReference type="GO" id="GO:0030295">
    <property type="term" value="F:protein kinase activator activity"/>
    <property type="evidence" value="ECO:0007669"/>
    <property type="project" value="TreeGrafter"/>
</dbReference>
<dbReference type="InterPro" id="IPR003594">
    <property type="entry name" value="HATPase_dom"/>
</dbReference>